<dbReference type="GO" id="GO:0035091">
    <property type="term" value="F:phosphatidylinositol binding"/>
    <property type="evidence" value="ECO:0007669"/>
    <property type="project" value="InterPro"/>
</dbReference>
<evidence type="ECO:0000256" key="3">
    <source>
        <dbReference type="SAM" id="MobiDB-lite"/>
    </source>
</evidence>
<dbReference type="GO" id="GO:0005769">
    <property type="term" value="C:early endosome"/>
    <property type="evidence" value="ECO:0007669"/>
    <property type="project" value="TreeGrafter"/>
</dbReference>
<dbReference type="GO" id="GO:0043271">
    <property type="term" value="P:negative regulation of monoatomic ion transport"/>
    <property type="evidence" value="ECO:0007669"/>
    <property type="project" value="TreeGrafter"/>
</dbReference>
<dbReference type="Pfam" id="PF02205">
    <property type="entry name" value="WH2"/>
    <property type="match status" value="1"/>
</dbReference>
<dbReference type="GO" id="GO:0003779">
    <property type="term" value="F:actin binding"/>
    <property type="evidence" value="ECO:0007669"/>
    <property type="project" value="InterPro"/>
</dbReference>
<feature type="domain" description="PX" evidence="4">
    <location>
        <begin position="10"/>
        <end position="122"/>
    </location>
</feature>
<dbReference type="SMART" id="SM00312">
    <property type="entry name" value="PX"/>
    <property type="match status" value="1"/>
</dbReference>
<dbReference type="KEGG" id="epa:110250104"/>
<protein>
    <recommendedName>
        <fullName evidence="4">PX domain-containing protein</fullName>
    </recommendedName>
</protein>
<dbReference type="Gene3D" id="3.30.1520.10">
    <property type="entry name" value="Phox-like domain"/>
    <property type="match status" value="1"/>
</dbReference>
<feature type="compositionally biased region" description="Low complexity" evidence="3">
    <location>
        <begin position="513"/>
        <end position="528"/>
    </location>
</feature>
<dbReference type="InterPro" id="IPR036871">
    <property type="entry name" value="PX_dom_sf"/>
</dbReference>
<dbReference type="InterPro" id="IPR001683">
    <property type="entry name" value="PX_dom"/>
</dbReference>
<dbReference type="OMA" id="FTQYAST"/>
<dbReference type="CDD" id="cd22062">
    <property type="entry name" value="WH2_DdVASP-like"/>
    <property type="match status" value="1"/>
</dbReference>
<dbReference type="GO" id="GO:0005770">
    <property type="term" value="C:late endosome"/>
    <property type="evidence" value="ECO:0007669"/>
    <property type="project" value="TreeGrafter"/>
</dbReference>
<dbReference type="FunFam" id="1.10.510.10:FF:000830">
    <property type="entry name" value="PX domain-containing serine/threonine kinase"/>
    <property type="match status" value="1"/>
</dbReference>
<feature type="region of interest" description="Disordered" evidence="3">
    <location>
        <begin position="441"/>
        <end position="559"/>
    </location>
</feature>
<keyword evidence="2" id="KW-0963">Cytoplasm</keyword>
<evidence type="ECO:0000313" key="5">
    <source>
        <dbReference type="EnsemblMetazoa" id="XP_020912365.1"/>
    </source>
</evidence>
<dbReference type="Proteomes" id="UP000887567">
    <property type="component" value="Unplaced"/>
</dbReference>
<dbReference type="SUPFAM" id="SSF56112">
    <property type="entry name" value="Protein kinase-like (PK-like)"/>
    <property type="match status" value="1"/>
</dbReference>
<evidence type="ECO:0000259" key="4">
    <source>
        <dbReference type="PROSITE" id="PS50195"/>
    </source>
</evidence>
<dbReference type="PANTHER" id="PTHR22999:SF40">
    <property type="entry name" value="PX DOMAIN-CONTAINING PROTEIN KINASE-LIKE PROTEIN"/>
    <property type="match status" value="1"/>
</dbReference>
<dbReference type="AlphaFoldDB" id="A0A913XZK5"/>
<sequence>MARRSKRNTVVDDTIPLMCIFEGIDKKEYVDYIIKVQRGANPEDNWQVLHRYSDFATLQATLEPSGIELPLPPKKVFGNMDSTFIAERQQGLQSYIHFIMAHPLLARHISVKKFLDPVNYSEDFQEKSMQHVAMFLRSVPNWEIVEPLPDIGWRLRKDYFLIKPTDSTKKDVRSILSWTEFGSDFCIEEKDMETLIKVFPNIQHPYIYPTGFTTSTEHGIITVRNFLPEGTLRDILCKAKPKVNQLKKYGTPKTRVQLAVPQIQIYGKQILEALKFLHDKGFPYGHLHTGNIAIEGNVCKLLEIENGLLGIPSIHRNRYVPYKKIVDKESEDVYCFAHVLYEMAFSEPLRTSTLSQLPPTCPSELRPVLESILNEEVLSKKGLPTVEELLELPFFKSVNLPLTEKPVMKIPSKVKESVRMAKEKSEQRLKEDQKFLRQFRRASKAHAHHMSEEEKKKRKKSAKKSHKSDSSAPAPQTGSAPSSPPPTVRSQPTVAPAAPPPPQAPRAPPPPAASAQTPAKSTSPPSSAGRGALLSSIAGFRKGGLKKAVTVDKSAPKLT</sequence>
<name>A0A913XZK5_EXADI</name>
<dbReference type="RefSeq" id="XP_020912365.1">
    <property type="nucleotide sequence ID" value="XM_021056706.2"/>
</dbReference>
<dbReference type="GeneID" id="110250104"/>
<dbReference type="GO" id="GO:0008333">
    <property type="term" value="P:endosome to lysosome transport"/>
    <property type="evidence" value="ECO:0007669"/>
    <property type="project" value="TreeGrafter"/>
</dbReference>
<dbReference type="Gene3D" id="1.10.510.10">
    <property type="entry name" value="Transferase(Phosphotransferase) domain 1"/>
    <property type="match status" value="2"/>
</dbReference>
<dbReference type="OrthoDB" id="41200at2759"/>
<evidence type="ECO:0000313" key="6">
    <source>
        <dbReference type="Proteomes" id="UP000887567"/>
    </source>
</evidence>
<reference evidence="5" key="1">
    <citation type="submission" date="2022-11" db="UniProtKB">
        <authorList>
            <consortium name="EnsemblMetazoa"/>
        </authorList>
    </citation>
    <scope>IDENTIFICATION</scope>
</reference>
<organism evidence="5 6">
    <name type="scientific">Exaiptasia diaphana</name>
    <name type="common">Tropical sea anemone</name>
    <name type="synonym">Aiptasia pulchella</name>
    <dbReference type="NCBI Taxonomy" id="2652724"/>
    <lineage>
        <taxon>Eukaryota</taxon>
        <taxon>Metazoa</taxon>
        <taxon>Cnidaria</taxon>
        <taxon>Anthozoa</taxon>
        <taxon>Hexacorallia</taxon>
        <taxon>Actiniaria</taxon>
        <taxon>Aiptasiidae</taxon>
        <taxon>Exaiptasia</taxon>
    </lineage>
</organism>
<feature type="compositionally biased region" description="Pro residues" evidence="3">
    <location>
        <begin position="497"/>
        <end position="512"/>
    </location>
</feature>
<dbReference type="PANTHER" id="PTHR22999">
    <property type="entry name" value="PX SERINE/THREONINE KINASE PXK"/>
    <property type="match status" value="1"/>
</dbReference>
<dbReference type="GO" id="GO:0045022">
    <property type="term" value="P:early endosome to late endosome transport"/>
    <property type="evidence" value="ECO:0007669"/>
    <property type="project" value="TreeGrafter"/>
</dbReference>
<accession>A0A913XZK5</accession>
<dbReference type="EnsemblMetazoa" id="XM_021056706.2">
    <property type="protein sequence ID" value="XP_020912365.1"/>
    <property type="gene ID" value="LOC110250104"/>
</dbReference>
<dbReference type="InterPro" id="IPR003124">
    <property type="entry name" value="WH2_dom"/>
</dbReference>
<dbReference type="SUPFAM" id="SSF64268">
    <property type="entry name" value="PX domain"/>
    <property type="match status" value="1"/>
</dbReference>
<evidence type="ECO:0000256" key="2">
    <source>
        <dbReference type="ARBA" id="ARBA00022490"/>
    </source>
</evidence>
<evidence type="ECO:0000256" key="1">
    <source>
        <dbReference type="ARBA" id="ARBA00004496"/>
    </source>
</evidence>
<comment type="subcellular location">
    <subcellularLocation>
        <location evidence="1">Cytoplasm</location>
    </subcellularLocation>
</comment>
<dbReference type="PROSITE" id="PS50195">
    <property type="entry name" value="PX"/>
    <property type="match status" value="1"/>
</dbReference>
<keyword evidence="6" id="KW-1185">Reference proteome</keyword>
<dbReference type="Pfam" id="PF00787">
    <property type="entry name" value="PX"/>
    <property type="match status" value="1"/>
</dbReference>
<dbReference type="GO" id="GO:0005886">
    <property type="term" value="C:plasma membrane"/>
    <property type="evidence" value="ECO:0007669"/>
    <property type="project" value="TreeGrafter"/>
</dbReference>
<dbReference type="InterPro" id="IPR011009">
    <property type="entry name" value="Kinase-like_dom_sf"/>
</dbReference>
<feature type="compositionally biased region" description="Basic residues" evidence="3">
    <location>
        <begin position="456"/>
        <end position="466"/>
    </location>
</feature>
<dbReference type="GO" id="GO:0006622">
    <property type="term" value="P:protein targeting to lysosome"/>
    <property type="evidence" value="ECO:0007669"/>
    <property type="project" value="TreeGrafter"/>
</dbReference>
<dbReference type="InterPro" id="IPR051837">
    <property type="entry name" value="SortingNexin/PXDomain-PKLike"/>
</dbReference>
<proteinExistence type="predicted"/>